<dbReference type="InterPro" id="IPR051674">
    <property type="entry name" value="Malate_Decarboxylase"/>
</dbReference>
<name>A0A1I4BTK4_9LACT</name>
<gene>
    <name evidence="11" type="ORF">SAMN04488569_10842</name>
</gene>
<evidence type="ECO:0000256" key="4">
    <source>
        <dbReference type="ARBA" id="ARBA00023002"/>
    </source>
</evidence>
<dbReference type="Pfam" id="PF00390">
    <property type="entry name" value="malic"/>
    <property type="match status" value="1"/>
</dbReference>
<comment type="similarity">
    <text evidence="2 8">Belongs to the malic enzymes family.</text>
</comment>
<evidence type="ECO:0000256" key="3">
    <source>
        <dbReference type="ARBA" id="ARBA00022723"/>
    </source>
</evidence>
<feature type="domain" description="Malic enzyme NAD-binding" evidence="9">
    <location>
        <begin position="160"/>
        <end position="383"/>
    </location>
</feature>
<dbReference type="Pfam" id="PF03949">
    <property type="entry name" value="Malic_M"/>
    <property type="match status" value="1"/>
</dbReference>
<sequence length="383" mass="40817">MDIKKEALAISEKLGGKIEISSKVKIDSMKDLAIAYTPGVAAVSSAIADNKEDVYTYTSKRNMVAVITDGSAVLGLGNIGPEAAIPVMEGKAALFKRFADVDAVPISLDTQDVDEFISHVKAISPSFGGINLEDISAPRCFEIESRLKSILDIPVFHDDQHGTAIVVLAAIYNALKLTEKKINEVKIVVNGAGAAGIAITKKLILAGAENLLLVDQAGIISKDDRALAERHKEIAEQTNQKLIKGNLEKAVESADIFIGVSAPNVLKKGWISTMNERPIIFAMANPEPEINPKEAKEGGAFIVGTGRSDFPNQINNVLAFPGIFRGALDARAKNITDDMQLAAAKGIASVIPVEELTTENIIPDVFNPSVAEIVARSVKEAVK</sequence>
<dbReference type="Proteomes" id="UP000199589">
    <property type="component" value="Unassembled WGS sequence"/>
</dbReference>
<feature type="binding site" evidence="7">
    <location>
        <position position="134"/>
    </location>
    <ligand>
        <name>a divalent metal cation</name>
        <dbReference type="ChEBI" id="CHEBI:60240"/>
    </ligand>
</feature>
<dbReference type="GO" id="GO:0004470">
    <property type="term" value="F:malic enzyme activity"/>
    <property type="evidence" value="ECO:0007669"/>
    <property type="project" value="InterPro"/>
</dbReference>
<evidence type="ECO:0000256" key="8">
    <source>
        <dbReference type="RuleBase" id="RU003427"/>
    </source>
</evidence>
<dbReference type="SMART" id="SM01274">
    <property type="entry name" value="malic"/>
    <property type="match status" value="1"/>
</dbReference>
<dbReference type="InterPro" id="IPR046346">
    <property type="entry name" value="Aminoacid_DH-like_N_sf"/>
</dbReference>
<dbReference type="GO" id="GO:0016616">
    <property type="term" value="F:oxidoreductase activity, acting on the CH-OH group of donors, NAD or NADP as acceptor"/>
    <property type="evidence" value="ECO:0007669"/>
    <property type="project" value="InterPro"/>
</dbReference>
<dbReference type="InterPro" id="IPR012301">
    <property type="entry name" value="Malic_N_dom"/>
</dbReference>
<feature type="binding site" evidence="6">
    <location>
        <position position="285"/>
    </location>
    <ligand>
        <name>(S)-malate</name>
        <dbReference type="ChEBI" id="CHEBI:15589"/>
    </ligand>
</feature>
<dbReference type="PRINTS" id="PR00072">
    <property type="entry name" value="MALOXRDTASE"/>
</dbReference>
<comment type="cofactor">
    <cofactor evidence="7">
        <name>Mg(2+)</name>
        <dbReference type="ChEBI" id="CHEBI:18420"/>
    </cofactor>
    <cofactor evidence="7">
        <name>Mn(2+)</name>
        <dbReference type="ChEBI" id="CHEBI:29035"/>
    </cofactor>
    <text evidence="7">Divalent metal cations. Prefers magnesium or manganese.</text>
</comment>
<dbReference type="PROSITE" id="PS00331">
    <property type="entry name" value="MALIC_ENZYMES"/>
    <property type="match status" value="1"/>
</dbReference>
<keyword evidence="3 7" id="KW-0479">Metal-binding</keyword>
<feature type="binding site" evidence="7">
    <location>
        <position position="159"/>
    </location>
    <ligand>
        <name>a divalent metal cation</name>
        <dbReference type="ChEBI" id="CHEBI:60240"/>
    </ligand>
</feature>
<dbReference type="InterPro" id="IPR001891">
    <property type="entry name" value="Malic_OxRdtase"/>
</dbReference>
<dbReference type="PANTHER" id="PTHR43237:SF4">
    <property type="entry name" value="NADP-DEPENDENT MALIC ENZYME"/>
    <property type="match status" value="1"/>
</dbReference>
<keyword evidence="4" id="KW-0560">Oxidoreductase</keyword>
<protein>
    <submittedName>
        <fullName evidence="11">Malate dehydrogenase (Oxaloacetate-decarboxylating)</fullName>
    </submittedName>
</protein>
<accession>A0A1I4BTK4</accession>
<organism evidence="11 12">
    <name type="scientific">Marinilactibacillus piezotolerans</name>
    <dbReference type="NCBI Taxonomy" id="258723"/>
    <lineage>
        <taxon>Bacteria</taxon>
        <taxon>Bacillati</taxon>
        <taxon>Bacillota</taxon>
        <taxon>Bacilli</taxon>
        <taxon>Lactobacillales</taxon>
        <taxon>Carnobacteriaceae</taxon>
        <taxon>Marinilactibacillus</taxon>
    </lineage>
</organism>
<dbReference type="PIRSF" id="PIRSF000106">
    <property type="entry name" value="ME"/>
    <property type="match status" value="1"/>
</dbReference>
<evidence type="ECO:0000256" key="2">
    <source>
        <dbReference type="ARBA" id="ARBA00008785"/>
    </source>
</evidence>
<evidence type="ECO:0000259" key="9">
    <source>
        <dbReference type="SMART" id="SM00919"/>
    </source>
</evidence>
<dbReference type="SUPFAM" id="SSF51735">
    <property type="entry name" value="NAD(P)-binding Rossmann-fold domains"/>
    <property type="match status" value="1"/>
</dbReference>
<feature type="active site" description="Proton donor" evidence="5">
    <location>
        <position position="36"/>
    </location>
</feature>
<comment type="cofactor">
    <cofactor evidence="1">
        <name>Mn(2+)</name>
        <dbReference type="ChEBI" id="CHEBI:29035"/>
    </cofactor>
</comment>
<reference evidence="12" key="1">
    <citation type="submission" date="2016-10" db="EMBL/GenBank/DDBJ databases">
        <authorList>
            <person name="Varghese N."/>
            <person name="Submissions S."/>
        </authorList>
    </citation>
    <scope>NUCLEOTIDE SEQUENCE [LARGE SCALE GENOMIC DNA]</scope>
    <source>
        <strain evidence="12">DSM 16108</strain>
    </source>
</reference>
<dbReference type="FunFam" id="3.40.50.10380:FF:000003">
    <property type="entry name" value="NADP-dependent malic enzyme"/>
    <property type="match status" value="1"/>
</dbReference>
<dbReference type="GO" id="GO:0046872">
    <property type="term" value="F:metal ion binding"/>
    <property type="evidence" value="ECO:0007669"/>
    <property type="project" value="UniProtKB-KW"/>
</dbReference>
<dbReference type="GO" id="GO:0051287">
    <property type="term" value="F:NAD binding"/>
    <property type="evidence" value="ECO:0007669"/>
    <property type="project" value="InterPro"/>
</dbReference>
<keyword evidence="12" id="KW-1185">Reference proteome</keyword>
<dbReference type="FunFam" id="3.40.50.720:FF:000095">
    <property type="entry name" value="NADP-dependent malic enzyme"/>
    <property type="match status" value="1"/>
</dbReference>
<proteinExistence type="inferred from homology"/>
<dbReference type="SMART" id="SM00919">
    <property type="entry name" value="Malic_M"/>
    <property type="match status" value="1"/>
</dbReference>
<dbReference type="Gene3D" id="3.40.50.10380">
    <property type="entry name" value="Malic enzyme, N-terminal domain"/>
    <property type="match status" value="1"/>
</dbReference>
<feature type="binding site" evidence="6">
    <location>
        <position position="315"/>
    </location>
    <ligand>
        <name>(S)-malate</name>
        <dbReference type="ChEBI" id="CHEBI:15589"/>
    </ligand>
</feature>
<evidence type="ECO:0000256" key="7">
    <source>
        <dbReference type="PIRSR" id="PIRSR000106-3"/>
    </source>
</evidence>
<evidence type="ECO:0000259" key="10">
    <source>
        <dbReference type="SMART" id="SM01274"/>
    </source>
</evidence>
<evidence type="ECO:0000313" key="12">
    <source>
        <dbReference type="Proteomes" id="UP000199589"/>
    </source>
</evidence>
<evidence type="ECO:0000256" key="6">
    <source>
        <dbReference type="PIRSR" id="PIRSR000106-2"/>
    </source>
</evidence>
<feature type="active site" description="Proton acceptor" evidence="5">
    <location>
        <position position="91"/>
    </location>
</feature>
<dbReference type="InterPro" id="IPR045213">
    <property type="entry name" value="Malic_NAD-bd_bact_type"/>
</dbReference>
<feature type="domain" description="Malic enzyme N-terminal" evidence="10">
    <location>
        <begin position="15"/>
        <end position="148"/>
    </location>
</feature>
<dbReference type="InterPro" id="IPR012302">
    <property type="entry name" value="Malic_NAD-bd"/>
</dbReference>
<evidence type="ECO:0000256" key="5">
    <source>
        <dbReference type="PIRSR" id="PIRSR000106-1"/>
    </source>
</evidence>
<evidence type="ECO:0000313" key="11">
    <source>
        <dbReference type="EMBL" id="SFK72035.1"/>
    </source>
</evidence>
<evidence type="ECO:0000256" key="1">
    <source>
        <dbReference type="ARBA" id="ARBA00001936"/>
    </source>
</evidence>
<dbReference type="InterPro" id="IPR037062">
    <property type="entry name" value="Malic_N_dom_sf"/>
</dbReference>
<dbReference type="EMBL" id="FOSJ01000084">
    <property type="protein sequence ID" value="SFK72035.1"/>
    <property type="molecule type" value="Genomic_DNA"/>
</dbReference>
<feature type="binding site" evidence="7">
    <location>
        <position position="133"/>
    </location>
    <ligand>
        <name>a divalent metal cation</name>
        <dbReference type="ChEBI" id="CHEBI:60240"/>
    </ligand>
</feature>
<dbReference type="AlphaFoldDB" id="A0A1I4BTK4"/>
<dbReference type="CDD" id="cd05311">
    <property type="entry name" value="NAD_bind_2_malic_enz"/>
    <property type="match status" value="1"/>
</dbReference>
<dbReference type="Gene3D" id="3.40.50.720">
    <property type="entry name" value="NAD(P)-binding Rossmann-like Domain"/>
    <property type="match status" value="1"/>
</dbReference>
<dbReference type="PANTHER" id="PTHR43237">
    <property type="entry name" value="NADP-DEPENDENT MALIC ENZYME"/>
    <property type="match status" value="1"/>
</dbReference>
<dbReference type="SUPFAM" id="SSF53223">
    <property type="entry name" value="Aminoacid dehydrogenase-like, N-terminal domain"/>
    <property type="match status" value="1"/>
</dbReference>
<dbReference type="InterPro" id="IPR015884">
    <property type="entry name" value="Malic_enzyme_CS"/>
</dbReference>
<dbReference type="STRING" id="258723.GCA_900169305_00271"/>
<dbReference type="InterPro" id="IPR036291">
    <property type="entry name" value="NAD(P)-bd_dom_sf"/>
</dbReference>